<comment type="caution">
    <text evidence="15">The sequence shown here is derived from an EMBL/GenBank/DDBJ whole genome shotgun (WGS) entry which is preliminary data.</text>
</comment>
<keyword evidence="9" id="KW-0067">ATP-binding</keyword>
<dbReference type="PROSITE" id="PS50290">
    <property type="entry name" value="PI3_4_KINASE_3"/>
    <property type="match status" value="1"/>
</dbReference>
<keyword evidence="8 15" id="KW-0418">Kinase</keyword>
<evidence type="ECO:0000259" key="14">
    <source>
        <dbReference type="PROSITE" id="PS51190"/>
    </source>
</evidence>
<evidence type="ECO:0000256" key="9">
    <source>
        <dbReference type="ARBA" id="ARBA00022840"/>
    </source>
</evidence>
<evidence type="ECO:0000256" key="10">
    <source>
        <dbReference type="ARBA" id="ARBA00023204"/>
    </source>
</evidence>
<dbReference type="Pfam" id="PF20502">
    <property type="entry name" value="DNAPKcs_CC1-2"/>
    <property type="match status" value="1"/>
</dbReference>
<dbReference type="InterPro" id="IPR046803">
    <property type="entry name" value="DNAPKcs_CC1-2"/>
</dbReference>
<gene>
    <name evidence="15" type="primary">PRKDC</name>
    <name evidence="15" type="ORF">Bhyg_04163</name>
</gene>
<accession>A0A9Q0NG65</accession>
<dbReference type="Pfam" id="PF19704">
    <property type="entry name" value="DNAPKcs_CC5"/>
    <property type="match status" value="1"/>
</dbReference>
<dbReference type="InterPro" id="IPR012582">
    <property type="entry name" value="DNAPKcs_CC3"/>
</dbReference>
<dbReference type="SMART" id="SM01344">
    <property type="entry name" value="NUC194"/>
    <property type="match status" value="1"/>
</dbReference>
<dbReference type="InterPro" id="IPR000403">
    <property type="entry name" value="PI3/4_kinase_cat_dom"/>
</dbReference>
<keyword evidence="16" id="KW-1185">Reference proteome</keyword>
<name>A0A9Q0NG65_9DIPT</name>
<dbReference type="GO" id="GO:0004677">
    <property type="term" value="F:DNA-dependent protein kinase activity"/>
    <property type="evidence" value="ECO:0007669"/>
    <property type="project" value="InterPro"/>
</dbReference>
<dbReference type="InterPro" id="IPR018936">
    <property type="entry name" value="PI3/4_kinase_CS"/>
</dbReference>
<feature type="domain" description="FAT" evidence="13">
    <location>
        <begin position="2726"/>
        <end position="3340"/>
    </location>
</feature>
<evidence type="ECO:0000256" key="7">
    <source>
        <dbReference type="ARBA" id="ARBA00022763"/>
    </source>
</evidence>
<dbReference type="InterPro" id="IPR036940">
    <property type="entry name" value="PI3/4_kinase_cat_sf"/>
</dbReference>
<proteinExistence type="inferred from homology"/>
<evidence type="ECO:0000256" key="5">
    <source>
        <dbReference type="ARBA" id="ARBA00022679"/>
    </source>
</evidence>
<dbReference type="SUPFAM" id="SSF48371">
    <property type="entry name" value="ARM repeat"/>
    <property type="match status" value="3"/>
</dbReference>
<dbReference type="Pfam" id="PF20500">
    <property type="entry name" value="DNA-PKcs_N"/>
    <property type="match status" value="1"/>
</dbReference>
<organism evidence="15 16">
    <name type="scientific">Pseudolycoriella hygida</name>
    <dbReference type="NCBI Taxonomy" id="35572"/>
    <lineage>
        <taxon>Eukaryota</taxon>
        <taxon>Metazoa</taxon>
        <taxon>Ecdysozoa</taxon>
        <taxon>Arthropoda</taxon>
        <taxon>Hexapoda</taxon>
        <taxon>Insecta</taxon>
        <taxon>Pterygota</taxon>
        <taxon>Neoptera</taxon>
        <taxon>Endopterygota</taxon>
        <taxon>Diptera</taxon>
        <taxon>Nematocera</taxon>
        <taxon>Sciaroidea</taxon>
        <taxon>Sciaridae</taxon>
        <taxon>Pseudolycoriella</taxon>
    </lineage>
</organism>
<dbReference type="InterPro" id="IPR011009">
    <property type="entry name" value="Kinase-like_dom_sf"/>
</dbReference>
<dbReference type="InterPro" id="IPR046804">
    <property type="entry name" value="DNA-PKcs_N"/>
</dbReference>
<dbReference type="InterPro" id="IPR050517">
    <property type="entry name" value="DDR_Repair_Kinase"/>
</dbReference>
<dbReference type="Gene3D" id="1.10.1070.11">
    <property type="entry name" value="Phosphatidylinositol 3-/4-kinase, catalytic domain"/>
    <property type="match status" value="1"/>
</dbReference>
<keyword evidence="10" id="KW-0234">DNA repair</keyword>
<dbReference type="InterPro" id="IPR045581">
    <property type="entry name" value="DNAPKcs_CC5"/>
</dbReference>
<dbReference type="GO" id="GO:0005524">
    <property type="term" value="F:ATP binding"/>
    <property type="evidence" value="ECO:0007669"/>
    <property type="project" value="UniProtKB-KW"/>
</dbReference>
<dbReference type="SUPFAM" id="SSF56112">
    <property type="entry name" value="Protein kinase-like (PK-like)"/>
    <property type="match status" value="1"/>
</dbReference>
<evidence type="ECO:0000259" key="12">
    <source>
        <dbReference type="PROSITE" id="PS50290"/>
    </source>
</evidence>
<dbReference type="InterPro" id="IPR037706">
    <property type="entry name" value="DNA-PK_dom"/>
</dbReference>
<evidence type="ECO:0000256" key="8">
    <source>
        <dbReference type="ARBA" id="ARBA00022777"/>
    </source>
</evidence>
<evidence type="ECO:0000256" key="1">
    <source>
        <dbReference type="ARBA" id="ARBA00004123"/>
    </source>
</evidence>
<dbReference type="PANTHER" id="PTHR11139">
    <property type="entry name" value="ATAXIA TELANGIECTASIA MUTATED ATM -RELATED"/>
    <property type="match status" value="1"/>
</dbReference>
<evidence type="ECO:0000256" key="4">
    <source>
        <dbReference type="ARBA" id="ARBA00022527"/>
    </source>
</evidence>
<evidence type="ECO:0000256" key="11">
    <source>
        <dbReference type="ARBA" id="ARBA00023242"/>
    </source>
</evidence>
<dbReference type="Pfam" id="PF02260">
    <property type="entry name" value="FATC"/>
    <property type="match status" value="1"/>
</dbReference>
<reference evidence="15" key="1">
    <citation type="submission" date="2022-07" db="EMBL/GenBank/DDBJ databases">
        <authorList>
            <person name="Trinca V."/>
            <person name="Uliana J.V.C."/>
            <person name="Torres T.T."/>
            <person name="Ward R.J."/>
            <person name="Monesi N."/>
        </authorList>
    </citation>
    <scope>NUCLEOTIDE SEQUENCE</scope>
    <source>
        <strain evidence="15">HSMRA1968</strain>
        <tissue evidence="15">Whole embryos</tissue>
    </source>
</reference>
<dbReference type="PROSITE" id="PS00915">
    <property type="entry name" value="PI3_4_KINASE_1"/>
    <property type="match status" value="1"/>
</dbReference>
<dbReference type="Proteomes" id="UP001151699">
    <property type="component" value="Chromosome A"/>
</dbReference>
<keyword evidence="4" id="KW-0723">Serine/threonine-protein kinase</keyword>
<dbReference type="Gene3D" id="3.30.1010.10">
    <property type="entry name" value="Phosphatidylinositol 3-kinase Catalytic Subunit, Chain A, domain 4"/>
    <property type="match status" value="1"/>
</dbReference>
<keyword evidence="5" id="KW-0808">Transferase</keyword>
<sequence>MAKPLLVGLSILHKCMNQHQSNETLQLSIEICEYFEKNLSVAEQDLAVNDAFLSADSLLVSLTKSLSQRKVHKNANIKILELILSLIDKYKPKIRQYAKRIIETMVLFYLSSTVSAKEKENAISIMQVLVKEDLCKDVGMTELVYHLLKIRNEKKPTARVLQLTFELLGLIAQEYPQSLLDDDEQQIRDLFFQTLEPTLLNQQEYSFLSLCGALNGFTYFLTNFAPCPSTQPMICERIYKCAFKLSDPGDIKDKTAFRAALHLIEKHAPIFSEQLYRDHQYWHKTLLQWLSLPNWTDRKSAIATLYPFHEELSRQVDSRGNEAILKFYINFFKSTLQSKDSRPYEIRIAINGFGVFSKACKYLLPTSLGDLLNVVMLRTEYTSIDNSKNKDILEHYPAFVQALSKIMEHTAELSAIQISSLQNIIIELMKNFYLLSKAHHEMAVTSLLKTFENLSKLGTVLDDVLEKVMMQGVIWTCSHENKLTANTNWETQKDWKEHITYENFIKLWLGLLAYDEEQFEIKERIYSHFMNTLFAVIDKLELGTKKRVFKDSNGQDQELYFCNPNLDLVPIKPNDFLIFFNIVDFYKDVLMQQSDKSHINFFSKFINQFIKKMIDKAYDHPLVSGFLKCLEVAFWISNKLVAYEPMNSQIEEQTLVTIRSFIKTVIPKCLQTSGELQISSLRLIFSLPVFLLIELSNAIVSVFRIGFEIGRSVNFMASITLTALERLTLALKEKDIAELSTLLEAVLPCLNTYLQSNDLQSESKINVKIVEFRRNKSAKKIYKADDVDSELLKLQKRILLYLGTLEPFNCIQMIENDQEEQVLTKLTVEQNIRVKLYYPQLTPTIFLDTLVPRICYLATSSSNRKTKIAACELTHAIVLYLIGTGHYQGDLWRKLCADILILASDGDDAVKQMFEPMLMQMIHYMTQRSQILHPGVEIFCEQLMEGISHKSSSAVRDLSARCLREFVKWNIKELTNNLTAEIGALPILKKLKLYSFDSDNNKRRGAALAFNNLYRIIREDNKLISEHWLDILHTFSINFIMCEEIGGDIEATYDQISTCMDHIVRVIFERKDIFNRNDENRITPTDFQGNTLKDAMIWLFKQCGAKQKFYRRKCQQMFIKLTPCVDGVNSIMEFLSKTQTLETVLEVMEGPLGGAGVAGRPDLRHIKSGDFSSSLNLWLQQLLRSLDCHLWIMGDGLYKDTRFYEKSMLPSAVTVFINEICLLPLSSIFRNLETESEATSSQQMLYINEDPKITSMKREIIVRIIDYFIKIVPTSVFPESFWNSIANSMNKLICDLTFQPHIFGFHLKDKNFISSVQSRITNLVGIVKSKASSNMSKSLTEALATEFKMHYENLVENAEQQLHLNAVTTKHQSLIEALKMIVKSMKSFGFSADILSYVEGTITKLIVDLFNGIVEQRQMGFFARNILPDIKEYGNNIMKMALSVRDVTKELAALLVNESELNQSGAFGTVSYGSHFMDVYRPSLYEYFLQNAETSVMRFVEKITPNNIQHICRMLIQFTQLIYKWKRYDENCLKSIVRSLLNVWTRIEEISSQDAYNQSTCLSMIDLMIHTALICPFPLHEISMRTSSLQPWILQLLNDPNKSLELKTRVISLVPCIIEQSQNERPDIQKALENIQLKHFPLHSNEFPVGSLERSGYVNALESILKAMVASQSVVLLTFIIRLTAADPKHILEYSIQEHLELFLRKQSAIQQRNCLDIPFQLFCDTSLEPTIRLSIMKRFLLRMIKQSYVESLLLFYAAHIKQIDNMLRTNYGLGSSGWEVERALTNRIGAFQLVEALMGSIPKEKLFDKTNPILLAYMGADKELNGRELVVELTKKAQSTRSDIFVTDDATAKELFRKYQCASFNAMCAILCNTQTKLEFYERLLFKESPEKNNYIWRNIVDQSSDLYTSTFTQEYEDFPKIKERFVSIRRVDGESDEVQKRYIKSQSVFDSSLSQDVTKLDLSSSSIRSDAEVAALEPIPATLTVKFEKSAITDHESMAVLCAVYAHMLEQKITPISENPLARRKTPDWVDRIANIVGDSRQHKNIRLFLVKSVEICRPVFRHYAHAMTRPVLQLLVDECAGSQMSSFVMDLIVMLLEWKNDYQISSFEEIGLVSSLLEFLMKNSWNPRKEIFKQNLEIIKNVVENWRDVLSLKKQFLFDSINRTSDNFHDNICGLQINAIVLANNLIPWTDMSRDAYLQCLIRYLSGDSTAVFQPAAQIIGMCLAIIKPDEDNAFIQELNALLTKLKERNKVKEFIDILYGVHKSYPRVVDNFFMAIGNHISILSGAPKRICLEMFLSRMEFYESGICREIQAIGVKKLMKGKEYQLLALHIMNKALPKMSLNDISSFMDDICEFVDSNVVECRDVMYEMLMFICENFPDSDLSKRSSSILLNGLIDSDSDIQTRIFNFWSHPARLPNTFDNRFLYLFEKLFDEQSEKHFLSYCTQLLLEPAILNPDSKRQVFEHQSDHENKLNEYDIDVSWKTQNSLIKAPLFVQTHQETVFSDDLLSTQRMIRQTNSNLAFEPTRDPQTMSQTSDTFSLQSASSFLFSQQPTTLDRRSRRVNANVQSKTNDSKVYASLRRRIVADKDKTSRAHALAAIERNSYSTAVQSEAMQRKEHHVQLYRRYRYGDYPDLLINSLALLLPLKGLVKRDKVLARQLLVSIFTGVVKELGAIVGLEFTSAVGQSMQSIFVKTKNHEPVVFGALMEIALTNPKVFNLPIDIVTMLSMANNMMSIGIQYIENRLHFNSEASESRSEKLSNCSVDSEEDRWLKLAKMYRDLSEHDIVAGIFADKLNVDDKITRAIELEQNNDFSDAQKIYLEVILRQNKLELDFGYEAYYKCFEYLSDWSSLSLTLKQQYESYDELWADEWNFENILPLVIKSELRMILNGHTENRQEFLNELKKWLLMSDRGDYIKINFGEELMMFHVANSDYLSARVHSEQNLTAFISDWCTLNNMSHKIRCKKLLNVRNVAEIHKYSKLLTNADTEAKEIDIFCQLWKHSHPQSFDSILLWDAMTTYRMFAGEILKFTATEESVKDNITESITSCLFKMLDLSLTQNNLKLSDTIFDKFVHYCSESNDQLALDLHLARSKQHLLKAKKESLPQSKLELYCNAWIELDANVTKSPSIVDHADKRISALRLVSDLSMRLGDLISINDILNDSLETILRNDSIGNPRANKAERLHKHSYLCLEKCIEIATENYSQNKDPNAVKLLGECYFQLAAYMQNYNDSSSSYINNADELTIKSLLRSMCHGSKEARQYFPRLLQIETLKNKETQKLFNDESAQVPGWMFLGWISQIISEVRFDRECFIDELILRLAQTFPTAIIYPFKLSYSQYINNSFEIVNDRPLIARINDIIQNRVIDNFVRGLLAVCVPYKMLYYHLCSLQNEFQLLTENQFHKKVKNILETVFPSDRGHYGIEFDKLDAFHDGVQNLRTMSIVHDRQQIFSELKKMVAQLKNVQAENFELARYSPWLTKFQWCGEENYLELPGQYSGDTCPIPSDHIKIVKFDERIQIFTSLRMPIKIKIYCSNGKTYSFLVKYGEDMRQDERIQQIFHHMSGLLKLDEKCRNHQLKIKGYQVVPISTFCGILSFVEHTTSMFEFVKNGLIRKEGNANKMEECRQEFLKFLKVHSIGERDQHNIHLYGRSILNYSRMQVINNFRNLEYKMPDDIIKFALIDLSVSPESFFLLRTNFITSLATMNIAHWTLGIGDRHLSNILINQKNAEMLGIDFNLAFGAGTRDSPIPELIPFRLSPHFVNVMSPLGTTGLITKTMVHTLRTFKSSKKLLTSYMESFVKEPTIDWLYSAKSRNPNDSVSSSDSDWEPAMRIKIAERKLSGANPKDIFAEELSTGHIRNFPNYMAAYMDLLKGHPQHNIRTRFPRKDLSVEEQVQCLIDLAADPALLGIQFYGFQPWI</sequence>
<dbReference type="SMART" id="SM00146">
    <property type="entry name" value="PI3Kc"/>
    <property type="match status" value="1"/>
</dbReference>
<dbReference type="PROSITE" id="PS51190">
    <property type="entry name" value="FATC"/>
    <property type="match status" value="1"/>
</dbReference>
<evidence type="ECO:0000256" key="2">
    <source>
        <dbReference type="ARBA" id="ARBA00011031"/>
    </source>
</evidence>
<evidence type="ECO:0000259" key="13">
    <source>
        <dbReference type="PROSITE" id="PS51189"/>
    </source>
</evidence>
<keyword evidence="7" id="KW-0227">DNA damage</keyword>
<feature type="domain" description="FATC" evidence="14">
    <location>
        <begin position="3887"/>
        <end position="3919"/>
    </location>
</feature>
<dbReference type="OrthoDB" id="431717at2759"/>
<protein>
    <recommendedName>
        <fullName evidence="3">non-specific serine/threonine protein kinase</fullName>
        <ecNumber evidence="3">2.7.11.1</ecNumber>
    </recommendedName>
</protein>
<comment type="similarity">
    <text evidence="2">Belongs to the PI3/PI4-kinase family.</text>
</comment>
<dbReference type="GO" id="GO:0008630">
    <property type="term" value="P:intrinsic apoptotic signaling pathway in response to DNA damage"/>
    <property type="evidence" value="ECO:0007669"/>
    <property type="project" value="TreeGrafter"/>
</dbReference>
<feature type="domain" description="PI3K/PI4K catalytic" evidence="12">
    <location>
        <begin position="3514"/>
        <end position="3845"/>
    </location>
</feature>
<dbReference type="GO" id="GO:0006303">
    <property type="term" value="P:double-strand break repair via nonhomologous end joining"/>
    <property type="evidence" value="ECO:0007669"/>
    <property type="project" value="InterPro"/>
</dbReference>
<evidence type="ECO:0000256" key="3">
    <source>
        <dbReference type="ARBA" id="ARBA00012513"/>
    </source>
</evidence>
<keyword evidence="6" id="KW-0547">Nucleotide-binding</keyword>
<dbReference type="CDD" id="cd05172">
    <property type="entry name" value="PIKKc_DNA-PK"/>
    <property type="match status" value="1"/>
</dbReference>
<dbReference type="EMBL" id="WJQU01000001">
    <property type="protein sequence ID" value="KAJ6648931.1"/>
    <property type="molecule type" value="Genomic_DNA"/>
</dbReference>
<dbReference type="GO" id="GO:0005634">
    <property type="term" value="C:nucleus"/>
    <property type="evidence" value="ECO:0007669"/>
    <property type="project" value="UniProtKB-SubCell"/>
</dbReference>
<dbReference type="InterPro" id="IPR003152">
    <property type="entry name" value="FATC_dom"/>
</dbReference>
<dbReference type="SMART" id="SM01343">
    <property type="entry name" value="FATC"/>
    <property type="match status" value="1"/>
</dbReference>
<dbReference type="PROSITE" id="PS51189">
    <property type="entry name" value="FAT"/>
    <property type="match status" value="1"/>
</dbReference>
<comment type="subcellular location">
    <subcellularLocation>
        <location evidence="1">Nucleus</location>
    </subcellularLocation>
</comment>
<dbReference type="EC" id="2.7.11.1" evidence="3"/>
<dbReference type="Pfam" id="PF00454">
    <property type="entry name" value="PI3_PI4_kinase"/>
    <property type="match status" value="1"/>
</dbReference>
<evidence type="ECO:0000313" key="16">
    <source>
        <dbReference type="Proteomes" id="UP001151699"/>
    </source>
</evidence>
<dbReference type="GO" id="GO:0000723">
    <property type="term" value="P:telomere maintenance"/>
    <property type="evidence" value="ECO:0007669"/>
    <property type="project" value="TreeGrafter"/>
</dbReference>
<evidence type="ECO:0000256" key="6">
    <source>
        <dbReference type="ARBA" id="ARBA00022741"/>
    </source>
</evidence>
<dbReference type="PANTHER" id="PTHR11139:SF68">
    <property type="entry name" value="DNA-DEPENDENT PROTEIN KINASE CATALYTIC SUBUNIT"/>
    <property type="match status" value="1"/>
</dbReference>
<dbReference type="Pfam" id="PF08163">
    <property type="entry name" value="DNAPKcs_CC3"/>
    <property type="match status" value="1"/>
</dbReference>
<keyword evidence="11" id="KW-0539">Nucleus</keyword>
<dbReference type="InterPro" id="IPR014009">
    <property type="entry name" value="PIK_FAT"/>
</dbReference>
<evidence type="ECO:0000313" key="15">
    <source>
        <dbReference type="EMBL" id="KAJ6648931.1"/>
    </source>
</evidence>
<dbReference type="InterPro" id="IPR016024">
    <property type="entry name" value="ARM-type_fold"/>
</dbReference>